<keyword evidence="6" id="KW-1185">Reference proteome</keyword>
<evidence type="ECO:0000313" key="6">
    <source>
        <dbReference type="Proteomes" id="UP000008229"/>
    </source>
</evidence>
<dbReference type="HOGENOM" id="CLU_743779_0_0_11"/>
<evidence type="ECO:0000256" key="2">
    <source>
        <dbReference type="ARBA" id="ARBA00010742"/>
    </source>
</evidence>
<dbReference type="STRING" id="469383.Cwoe_2431"/>
<comment type="subcellular location">
    <subcellularLocation>
        <location evidence="1">Periplasm</location>
    </subcellularLocation>
</comment>
<protein>
    <submittedName>
        <fullName evidence="5">Substrate-binding region of ABC-type glycine betaine transport system</fullName>
    </submittedName>
</protein>
<reference evidence="5 6" key="1">
    <citation type="journal article" date="2010" name="Stand. Genomic Sci.">
        <title>Complete genome sequence of Conexibacter woesei type strain (ID131577).</title>
        <authorList>
            <person name="Pukall R."/>
            <person name="Lapidus A."/>
            <person name="Glavina Del Rio T."/>
            <person name="Copeland A."/>
            <person name="Tice H."/>
            <person name="Cheng J.-F."/>
            <person name="Lucas S."/>
            <person name="Chen F."/>
            <person name="Nolan M."/>
            <person name="Bruce D."/>
            <person name="Goodwin L."/>
            <person name="Pitluck S."/>
            <person name="Mavromatis K."/>
            <person name="Ivanova N."/>
            <person name="Ovchinnikova G."/>
            <person name="Pati A."/>
            <person name="Chen A."/>
            <person name="Palaniappan K."/>
            <person name="Land M."/>
            <person name="Hauser L."/>
            <person name="Chang Y.-J."/>
            <person name="Jeffries C.D."/>
            <person name="Chain P."/>
            <person name="Meincke L."/>
            <person name="Sims D."/>
            <person name="Brettin T."/>
            <person name="Detter J.C."/>
            <person name="Rohde M."/>
            <person name="Goeker M."/>
            <person name="Bristow J."/>
            <person name="Eisen J.A."/>
            <person name="Markowitz V."/>
            <person name="Kyrpides N.C."/>
            <person name="Klenk H.-P."/>
            <person name="Hugenholtz P."/>
        </authorList>
    </citation>
    <scope>NUCLEOTIDE SEQUENCE [LARGE SCALE GENOMIC DNA]</scope>
    <source>
        <strain evidence="6">DSM 14684 / CIP 108061 / JCM 11494 / NBRC 100937 / ID131577</strain>
    </source>
</reference>
<organism evidence="5 6">
    <name type="scientific">Conexibacter woesei (strain DSM 14684 / CCUG 47730 / CIP 108061 / JCM 11494 / NBRC 100937 / ID131577)</name>
    <dbReference type="NCBI Taxonomy" id="469383"/>
    <lineage>
        <taxon>Bacteria</taxon>
        <taxon>Bacillati</taxon>
        <taxon>Actinomycetota</taxon>
        <taxon>Thermoleophilia</taxon>
        <taxon>Solirubrobacterales</taxon>
        <taxon>Conexibacteraceae</taxon>
        <taxon>Conexibacter</taxon>
    </lineage>
</organism>
<dbReference type="GO" id="GO:0042597">
    <property type="term" value="C:periplasmic space"/>
    <property type="evidence" value="ECO:0007669"/>
    <property type="project" value="UniProtKB-SubCell"/>
</dbReference>
<dbReference type="AlphaFoldDB" id="D3F7J2"/>
<keyword evidence="3" id="KW-0732">Signal</keyword>
<name>D3F7J2_CONWI</name>
<dbReference type="KEGG" id="cwo:Cwoe_2431"/>
<reference evidence="6" key="2">
    <citation type="submission" date="2010-01" db="EMBL/GenBank/DDBJ databases">
        <title>The complete genome of Conexibacter woesei DSM 14684.</title>
        <authorList>
            <consortium name="US DOE Joint Genome Institute (JGI-PGF)"/>
            <person name="Lucas S."/>
            <person name="Copeland A."/>
            <person name="Lapidus A."/>
            <person name="Glavina del Rio T."/>
            <person name="Dalin E."/>
            <person name="Tice H."/>
            <person name="Bruce D."/>
            <person name="Goodwin L."/>
            <person name="Pitluck S."/>
            <person name="Kyrpides N."/>
            <person name="Mavromatis K."/>
            <person name="Ivanova N."/>
            <person name="Mikhailova N."/>
            <person name="Chertkov O."/>
            <person name="Brettin T."/>
            <person name="Detter J.C."/>
            <person name="Han C."/>
            <person name="Larimer F."/>
            <person name="Land M."/>
            <person name="Hauser L."/>
            <person name="Markowitz V."/>
            <person name="Cheng J.-F."/>
            <person name="Hugenholtz P."/>
            <person name="Woyke T."/>
            <person name="Wu D."/>
            <person name="Pukall R."/>
            <person name="Steenblock K."/>
            <person name="Schneider S."/>
            <person name="Klenk H.-P."/>
            <person name="Eisen J.A."/>
        </authorList>
    </citation>
    <scope>NUCLEOTIDE SEQUENCE [LARGE SCALE GENOMIC DNA]</scope>
    <source>
        <strain evidence="6">DSM 14684 / CIP 108061 / JCM 11494 / NBRC 100937 / ID131577</strain>
    </source>
</reference>
<dbReference type="GO" id="GO:0042918">
    <property type="term" value="P:alkanesulfonate transmembrane transport"/>
    <property type="evidence" value="ECO:0007669"/>
    <property type="project" value="TreeGrafter"/>
</dbReference>
<feature type="compositionally biased region" description="Low complexity" evidence="4">
    <location>
        <begin position="40"/>
        <end position="55"/>
    </location>
</feature>
<dbReference type="eggNOG" id="COG3221">
    <property type="taxonomic scope" value="Bacteria"/>
</dbReference>
<dbReference type="Pfam" id="PF12974">
    <property type="entry name" value="Phosphonate-bd"/>
    <property type="match status" value="1"/>
</dbReference>
<dbReference type="RefSeq" id="WP_012933905.1">
    <property type="nucleotide sequence ID" value="NC_013739.1"/>
</dbReference>
<dbReference type="EMBL" id="CP001854">
    <property type="protein sequence ID" value="ADB50854.1"/>
    <property type="molecule type" value="Genomic_DNA"/>
</dbReference>
<dbReference type="Proteomes" id="UP000008229">
    <property type="component" value="Chromosome"/>
</dbReference>
<feature type="region of interest" description="Disordered" evidence="4">
    <location>
        <begin position="32"/>
        <end position="55"/>
    </location>
</feature>
<proteinExistence type="inferred from homology"/>
<evidence type="ECO:0000256" key="4">
    <source>
        <dbReference type="SAM" id="MobiDB-lite"/>
    </source>
</evidence>
<comment type="similarity">
    <text evidence="2">Belongs to the bacterial solute-binding protein SsuA/TauA family.</text>
</comment>
<evidence type="ECO:0000256" key="3">
    <source>
        <dbReference type="ARBA" id="ARBA00022729"/>
    </source>
</evidence>
<dbReference type="PANTHER" id="PTHR30024">
    <property type="entry name" value="ALIPHATIC SULFONATES-BINDING PROTEIN-RELATED"/>
    <property type="match status" value="1"/>
</dbReference>
<dbReference type="Gene3D" id="3.40.190.10">
    <property type="entry name" value="Periplasmic binding protein-like II"/>
    <property type="match status" value="2"/>
</dbReference>
<evidence type="ECO:0000313" key="5">
    <source>
        <dbReference type="EMBL" id="ADB50854.1"/>
    </source>
</evidence>
<evidence type="ECO:0000256" key="1">
    <source>
        <dbReference type="ARBA" id="ARBA00004418"/>
    </source>
</evidence>
<dbReference type="SUPFAM" id="SSF53850">
    <property type="entry name" value="Periplasmic binding protein-like II"/>
    <property type="match status" value="1"/>
</dbReference>
<dbReference type="OrthoDB" id="9815602at2"/>
<dbReference type="PANTHER" id="PTHR30024:SF47">
    <property type="entry name" value="TAURINE-BINDING PERIPLASMIC PROTEIN"/>
    <property type="match status" value="1"/>
</dbReference>
<accession>D3F7J2</accession>
<sequence length="373" mass="39460">MAMTEAVHAVRRRLLQVSVVVGVAALIGGCGGSSDDDKGSSQADSGAAASGPATSMSVEQLRSELEGKELKIGSAAFPNPSLVGLYKVVELLREDFGMEPELQLLDSAPLTAALLSGDVQLAHVSLSGLAAAADAGGELTAVAGDDQKNVFLVTAKAPIRTMEELDGKKFAISQSATSIVGQTGAKCFEDAGMEMQKDTQLLQLDNVGSIVEALMSGAVDGGVSATFRQVELDATDPGEFNVLCKGWEADPQLNDVMVLNDDYLKDNQALAQAVAIAELRAARWMQEDQAGWEALAQRELDGLTPEQASANYDTLVRELDDWPVNGSLDRRMCDYTLAEGKASGALRTETSCDDLVTFEYQDAAVRLLGPSRR</sequence>
<gene>
    <name evidence="5" type="ordered locus">Cwoe_2431</name>
</gene>